<evidence type="ECO:0000313" key="1">
    <source>
        <dbReference type="EMBL" id="MBM7616331.1"/>
    </source>
</evidence>
<sequence>MKNIKHTMVCVTQQKTCERLIKVGVELREKHGGELYVVHVAPEGYNILGNSHEGEALEYLFEISKEFDAEMTVLRSSNVEKTIYDYCDKKNIGRVVMGESQEVVEENSMTLRIRKKFEEKVNMTIIPT</sequence>
<dbReference type="EMBL" id="JAFBEE010000032">
    <property type="protein sequence ID" value="MBM7616331.1"/>
    <property type="molecule type" value="Genomic_DNA"/>
</dbReference>
<comment type="caution">
    <text evidence="1">The sequence shown here is derived from an EMBL/GenBank/DDBJ whole genome shotgun (WGS) entry which is preliminary data.</text>
</comment>
<accession>A0ABS2NTU5</accession>
<dbReference type="SUPFAM" id="SSF52402">
    <property type="entry name" value="Adenine nucleotide alpha hydrolases-like"/>
    <property type="match status" value="1"/>
</dbReference>
<organism evidence="1 2">
    <name type="scientific">Alkaliphilus hydrothermalis</name>
    <dbReference type="NCBI Taxonomy" id="1482730"/>
    <lineage>
        <taxon>Bacteria</taxon>
        <taxon>Bacillati</taxon>
        <taxon>Bacillota</taxon>
        <taxon>Clostridia</taxon>
        <taxon>Peptostreptococcales</taxon>
        <taxon>Natronincolaceae</taxon>
        <taxon>Alkaliphilus</taxon>
    </lineage>
</organism>
<reference evidence="1 2" key="1">
    <citation type="submission" date="2021-01" db="EMBL/GenBank/DDBJ databases">
        <title>Genomic Encyclopedia of Type Strains, Phase IV (KMG-IV): sequencing the most valuable type-strain genomes for metagenomic binning, comparative biology and taxonomic classification.</title>
        <authorList>
            <person name="Goeker M."/>
        </authorList>
    </citation>
    <scope>NUCLEOTIDE SEQUENCE [LARGE SCALE GENOMIC DNA]</scope>
    <source>
        <strain evidence="1 2">DSM 25890</strain>
    </source>
</reference>
<keyword evidence="1" id="KW-0808">Transferase</keyword>
<dbReference type="Proteomes" id="UP001314796">
    <property type="component" value="Unassembled WGS sequence"/>
</dbReference>
<protein>
    <submittedName>
        <fullName evidence="1">K+-sensing histidine kinase KdpD</fullName>
    </submittedName>
</protein>
<gene>
    <name evidence="1" type="ORF">JOC73_002913</name>
</gene>
<name>A0ABS2NTU5_9FIRM</name>
<proteinExistence type="predicted"/>
<keyword evidence="2" id="KW-1185">Reference proteome</keyword>
<dbReference type="GO" id="GO:0016301">
    <property type="term" value="F:kinase activity"/>
    <property type="evidence" value="ECO:0007669"/>
    <property type="project" value="UniProtKB-KW"/>
</dbReference>
<dbReference type="PANTHER" id="PTHR45569:SF1">
    <property type="entry name" value="SENSOR PROTEIN KDPD"/>
    <property type="match status" value="1"/>
</dbReference>
<dbReference type="PANTHER" id="PTHR45569">
    <property type="entry name" value="SENSOR PROTEIN KDPD"/>
    <property type="match status" value="1"/>
</dbReference>
<dbReference type="InterPro" id="IPR014729">
    <property type="entry name" value="Rossmann-like_a/b/a_fold"/>
</dbReference>
<keyword evidence="1" id="KW-0418">Kinase</keyword>
<evidence type="ECO:0000313" key="2">
    <source>
        <dbReference type="Proteomes" id="UP001314796"/>
    </source>
</evidence>
<dbReference type="InterPro" id="IPR052023">
    <property type="entry name" value="Histidine_kinase_KdpD"/>
</dbReference>
<dbReference type="RefSeq" id="WP_204404443.1">
    <property type="nucleotide sequence ID" value="NZ_JAFBEE010000032.1"/>
</dbReference>
<dbReference type="Gene3D" id="3.40.50.620">
    <property type="entry name" value="HUPs"/>
    <property type="match status" value="1"/>
</dbReference>